<keyword evidence="2" id="KW-0378">Hydrolase</keyword>
<dbReference type="InterPro" id="IPR032466">
    <property type="entry name" value="Metal_Hydrolase"/>
</dbReference>
<organism evidence="2">
    <name type="scientific">Variovorax paradoxus</name>
    <dbReference type="NCBI Taxonomy" id="34073"/>
    <lineage>
        <taxon>Bacteria</taxon>
        <taxon>Pseudomonadati</taxon>
        <taxon>Pseudomonadota</taxon>
        <taxon>Betaproteobacteria</taxon>
        <taxon>Burkholderiales</taxon>
        <taxon>Comamonadaceae</taxon>
        <taxon>Variovorax</taxon>
    </lineage>
</organism>
<dbReference type="RefSeq" id="WP_339090715.1">
    <property type="nucleotide sequence ID" value="NZ_LR743507.1"/>
</dbReference>
<dbReference type="AlphaFoldDB" id="A0A679IZ31"/>
<dbReference type="InterPro" id="IPR011059">
    <property type="entry name" value="Metal-dep_hydrolase_composite"/>
</dbReference>
<name>A0A679IZ31_VARPD</name>
<dbReference type="Pfam" id="PF07969">
    <property type="entry name" value="Amidohydro_3"/>
    <property type="match status" value="1"/>
</dbReference>
<dbReference type="SUPFAM" id="SSF51556">
    <property type="entry name" value="Metallo-dependent hydrolases"/>
    <property type="match status" value="1"/>
</dbReference>
<accession>A0A679IZ31</accession>
<evidence type="ECO:0000313" key="2">
    <source>
        <dbReference type="EMBL" id="CAA2105170.1"/>
    </source>
</evidence>
<evidence type="ECO:0000259" key="1">
    <source>
        <dbReference type="Pfam" id="PF07969"/>
    </source>
</evidence>
<dbReference type="PANTHER" id="PTHR22642:SF2">
    <property type="entry name" value="PROTEIN LONG AFTER FAR-RED 3"/>
    <property type="match status" value="1"/>
</dbReference>
<dbReference type="EC" id="3.5.1.91" evidence="2"/>
<dbReference type="InterPro" id="IPR033932">
    <property type="entry name" value="YtcJ-like"/>
</dbReference>
<dbReference type="Gene3D" id="3.10.310.70">
    <property type="match status" value="1"/>
</dbReference>
<dbReference type="SUPFAM" id="SSF51338">
    <property type="entry name" value="Composite domain of metallo-dependent hydrolases"/>
    <property type="match status" value="1"/>
</dbReference>
<feature type="domain" description="Amidohydrolase 3" evidence="1">
    <location>
        <begin position="51"/>
        <end position="552"/>
    </location>
</feature>
<dbReference type="Gene3D" id="3.20.20.140">
    <property type="entry name" value="Metal-dependent hydrolases"/>
    <property type="match status" value="1"/>
</dbReference>
<proteinExistence type="predicted"/>
<dbReference type="Gene3D" id="2.30.40.10">
    <property type="entry name" value="Urease, subunit C, domain 1"/>
    <property type="match status" value="1"/>
</dbReference>
<sequence length="565" mass="60910">MQDAELIFENGQVLTMVPGAPPAQAVALAQGRVLATGSNAGVARTRGPGTQVVDLAGRTLVPGLIDAHAHMEREGLKTLRPSLAHARNIADVLAVVAAEAARLPRGAWIVTMPVGQPPFYFGGPSNLAEGRMPDRHELDAVAPDHLVYIPGLFGNWGVPPGHSALNSRALALHRIDDTTCPDCSGLQIELGPDGQPNGVIVETNKRPLVEFSVLTQVPAFGFDDRLEGLRRSLPLYHACGTTSIYEGHGSSPETIAVYRRLWEEGGLTMRTRLCVSPTWSNVTEARLAMRDWLSHARGRGTGDTMLSVSGVYIGLGGDKAAASAVRRALPNTGWMGFVEWANRIEDFSDYAWLAAEHDLRVHSVVVDRLAEVLDVFEAIDARFPLAGRRWVVEHVGHVTAQDIARVKRLGLMVTSIPFYMLWKNGAARLADEARHGSFLPQRDLLEAGLPLAAGSDNIPVSLFTAVWASVARQERTTGRVIGPAQSLDRLQALQTVTRNGAFLSFEEDRKGTLAPGHWADIAVLNADPLGVPVDELAHIRAELTLVGGRVVHGQPPTDRISLPSS</sequence>
<protein>
    <submittedName>
        <fullName evidence="2">N-substituted formamide deformylase</fullName>
        <ecNumber evidence="2">3.5.1.91</ecNumber>
    </submittedName>
</protein>
<dbReference type="CDD" id="cd01300">
    <property type="entry name" value="YtcJ_like"/>
    <property type="match status" value="1"/>
</dbReference>
<dbReference type="EMBL" id="LR743507">
    <property type="protein sequence ID" value="CAA2105170.1"/>
    <property type="molecule type" value="Genomic_DNA"/>
</dbReference>
<dbReference type="PANTHER" id="PTHR22642">
    <property type="entry name" value="IMIDAZOLONEPROPIONASE"/>
    <property type="match status" value="1"/>
</dbReference>
<dbReference type="InterPro" id="IPR013108">
    <property type="entry name" value="Amidohydro_3"/>
</dbReference>
<gene>
    <name evidence="2" type="primary">nfdA_1</name>
    <name evidence="2" type="ORF">VVAX_03121</name>
</gene>
<dbReference type="GO" id="GO:0016810">
    <property type="term" value="F:hydrolase activity, acting on carbon-nitrogen (but not peptide) bonds"/>
    <property type="evidence" value="ECO:0007669"/>
    <property type="project" value="InterPro"/>
</dbReference>
<reference evidence="2" key="1">
    <citation type="submission" date="2019-12" db="EMBL/GenBank/DDBJ databases">
        <authorList>
            <person name="Cremers G."/>
        </authorList>
    </citation>
    <scope>NUCLEOTIDE SEQUENCE</scope>
    <source>
        <strain evidence="2">Vvax</strain>
    </source>
</reference>